<evidence type="ECO:0000256" key="1">
    <source>
        <dbReference type="SAM" id="MobiDB-lite"/>
    </source>
</evidence>
<protein>
    <submittedName>
        <fullName evidence="2">Uncharacterized protein</fullName>
    </submittedName>
</protein>
<feature type="compositionally biased region" description="Basic and acidic residues" evidence="1">
    <location>
        <begin position="26"/>
        <end position="47"/>
    </location>
</feature>
<sequence length="75" mass="8313">MANRVKSFFGGRTRDQKWAQINAEKAQAEQRRAAEEESQRVRAERAASGRLMRGAGRRQLSWQGNEAGLAPTLGG</sequence>
<accession>A0A4P1K109</accession>
<dbReference type="AlphaFoldDB" id="A0A4P1K109"/>
<proteinExistence type="predicted"/>
<reference evidence="2 3" key="1">
    <citation type="submission" date="2019-04" db="EMBL/GenBank/DDBJ databases">
        <authorList>
            <consortium name="Pathogen Informatics"/>
        </authorList>
    </citation>
    <scope>NUCLEOTIDE SEQUENCE [LARGE SCALE GENOMIC DNA]</scope>
    <source>
        <strain evidence="2 3">NCTC9239</strain>
    </source>
</reference>
<feature type="region of interest" description="Disordered" evidence="1">
    <location>
        <begin position="23"/>
        <end position="75"/>
    </location>
</feature>
<dbReference type="Proteomes" id="UP000309952">
    <property type="component" value="Chromosome"/>
</dbReference>
<name>A0A4P1K109_9CAUL</name>
<evidence type="ECO:0000313" key="3">
    <source>
        <dbReference type="Proteomes" id="UP000309952"/>
    </source>
</evidence>
<organism evidence="2 3">
    <name type="scientific">Brevundimonas vancanneytii</name>
    <dbReference type="NCBI Taxonomy" id="1325724"/>
    <lineage>
        <taxon>Bacteria</taxon>
        <taxon>Pseudomonadati</taxon>
        <taxon>Pseudomonadota</taxon>
        <taxon>Alphaproteobacteria</taxon>
        <taxon>Caulobacterales</taxon>
        <taxon>Caulobacteraceae</taxon>
        <taxon>Brevundimonas</taxon>
    </lineage>
</organism>
<dbReference type="EMBL" id="LR588407">
    <property type="protein sequence ID" value="VTO14050.1"/>
    <property type="molecule type" value="Genomic_DNA"/>
</dbReference>
<dbReference type="KEGG" id="bvy:NCTC9239_01262"/>
<evidence type="ECO:0000313" key="2">
    <source>
        <dbReference type="EMBL" id="VTO14050.1"/>
    </source>
</evidence>
<gene>
    <name evidence="2" type="ORF">NCTC9239_01262</name>
</gene>
<keyword evidence="3" id="KW-1185">Reference proteome</keyword>